<dbReference type="PANTHER" id="PTHR31981">
    <property type="entry name" value="GLYCOSYLATED LYSOSOMAL MEMBRANE PROTEIN"/>
    <property type="match status" value="1"/>
</dbReference>
<reference evidence="16" key="1">
    <citation type="submission" date="2025-08" db="UniProtKB">
        <authorList>
            <consortium name="RefSeq"/>
        </authorList>
    </citation>
    <scope>IDENTIFICATION</scope>
</reference>
<comment type="function">
    <text evidence="9">Required to protect lysosomal transporter MFSD1 from lysosomal proteolysis and for MFSD1 lysosomal localization.</text>
</comment>
<evidence type="ECO:0000256" key="14">
    <source>
        <dbReference type="SAM" id="SignalP"/>
    </source>
</evidence>
<dbReference type="Pfam" id="PF15065">
    <property type="entry name" value="NCU-G1"/>
    <property type="match status" value="1"/>
</dbReference>
<dbReference type="Proteomes" id="UP000694863">
    <property type="component" value="Unplaced"/>
</dbReference>
<keyword evidence="15" id="KW-1185">Reference proteome</keyword>
<evidence type="ECO:0000256" key="13">
    <source>
        <dbReference type="SAM" id="Phobius"/>
    </source>
</evidence>
<evidence type="ECO:0000313" key="16">
    <source>
        <dbReference type="RefSeq" id="XP_004714760.1"/>
    </source>
</evidence>
<accession>A0ABM0J4P3</accession>
<evidence type="ECO:0000256" key="6">
    <source>
        <dbReference type="ARBA" id="ARBA00023136"/>
    </source>
</evidence>
<keyword evidence="8" id="KW-0458">Lysosome</keyword>
<organism evidence="15 16">
    <name type="scientific">Echinops telfairi</name>
    <name type="common">Lesser hedgehog tenrec</name>
    <dbReference type="NCBI Taxonomy" id="9371"/>
    <lineage>
        <taxon>Eukaryota</taxon>
        <taxon>Metazoa</taxon>
        <taxon>Chordata</taxon>
        <taxon>Craniata</taxon>
        <taxon>Vertebrata</taxon>
        <taxon>Euteleostomi</taxon>
        <taxon>Mammalia</taxon>
        <taxon>Eutheria</taxon>
        <taxon>Afrotheria</taxon>
        <taxon>Tenrecidae</taxon>
        <taxon>Tenrecinae</taxon>
        <taxon>Echinops</taxon>
    </lineage>
</organism>
<proteinExistence type="inferred from homology"/>
<evidence type="ECO:0000256" key="10">
    <source>
        <dbReference type="ARBA" id="ARBA00024189"/>
    </source>
</evidence>
<evidence type="ECO:0000256" key="7">
    <source>
        <dbReference type="ARBA" id="ARBA00023180"/>
    </source>
</evidence>
<evidence type="ECO:0000256" key="4">
    <source>
        <dbReference type="ARBA" id="ARBA00022729"/>
    </source>
</evidence>
<keyword evidence="4 14" id="KW-0732">Signal</keyword>
<evidence type="ECO:0000256" key="12">
    <source>
        <dbReference type="ARBA" id="ARBA00044960"/>
    </source>
</evidence>
<evidence type="ECO:0000256" key="8">
    <source>
        <dbReference type="ARBA" id="ARBA00023228"/>
    </source>
</evidence>
<dbReference type="GeneID" id="101647585"/>
<evidence type="ECO:0000256" key="11">
    <source>
        <dbReference type="ARBA" id="ARBA00030059"/>
    </source>
</evidence>
<feature type="chain" id="PRO_5047041788" description="Glycosylated lysosomal membrane protein" evidence="14">
    <location>
        <begin position="36"/>
        <end position="406"/>
    </location>
</feature>
<name>A0ABM0J4P3_ECHTE</name>
<comment type="similarity">
    <text evidence="1">Belongs to the GLMP family.</text>
</comment>
<evidence type="ECO:0000256" key="3">
    <source>
        <dbReference type="ARBA" id="ARBA00022692"/>
    </source>
</evidence>
<evidence type="ECO:0000256" key="9">
    <source>
        <dbReference type="ARBA" id="ARBA00024176"/>
    </source>
</evidence>
<comment type="subcellular location">
    <subcellularLocation>
        <location evidence="10">Lysosome membrane</location>
        <topology evidence="10">Single-pass type I membrane protein</topology>
        <orientation evidence="10">Lumenal side</orientation>
    </subcellularLocation>
</comment>
<dbReference type="RefSeq" id="XP_004714760.1">
    <property type="nucleotide sequence ID" value="XM_004714703.2"/>
</dbReference>
<dbReference type="PANTHER" id="PTHR31981:SF1">
    <property type="entry name" value="GLYCOSYLATED LYSOSOMAL MEMBRANE PROTEIN"/>
    <property type="match status" value="1"/>
</dbReference>
<comment type="subunit">
    <text evidence="12">Interacts (via lumenal domain) with lysosomal protein MFSD1; the interaction starts while both proteins are still in the endoplasmic reticulum and is required for stabilization of MFSD1 in lysosomes but has no direct effect on its targeting to lysosomes or transporter activity.</text>
</comment>
<feature type="transmembrane region" description="Helical" evidence="13">
    <location>
        <begin position="369"/>
        <end position="394"/>
    </location>
</feature>
<gene>
    <name evidence="16" type="primary">LOC101647585</name>
</gene>
<protein>
    <recommendedName>
        <fullName evidence="2">Glycosylated lysosomal membrane protein</fullName>
    </recommendedName>
    <alternativeName>
        <fullName evidence="11">Lysosomal protein NCU-G1</fullName>
    </alternativeName>
</protein>
<sequence>MRGSREPGWGWGRCTPSPMLFVSLLLSAAPLGLLGEETRQVSLEVIPGGPGSPKNLLHIRAVGTNSTLHYVWSSLGPPAVLLVATNTPHSSLSVNWSVLLSPEPEEGGLMVVPKDSIQFSSALVFTRLLEFDSTHVSKGPAELPGKPYPPYSLAEFSWDRINGSLDPATLSATFRGRPRDDPAKAFANGSLAFRVQAFSGPGRPSQPPRLLHTANTSQLEVALVGVSPRGNRSLFGLEVATLSQGPSCPFLQEQHSIDDEYAPAVFQLEQLLWGSGPSGFMQWRPVAFSQKQGSRESALPCQLSPLHLTLTYPLPQSPIVRAFFGPQTFCAFNLTFGAPTGPGYWDQLYLSWSMLLGVGSPPVDALSPLVLGIMAVALGTPGLMLLGGGLILLLRHTRYSEYQPLN</sequence>
<keyword evidence="5 13" id="KW-1133">Transmembrane helix</keyword>
<evidence type="ECO:0000256" key="5">
    <source>
        <dbReference type="ARBA" id="ARBA00022989"/>
    </source>
</evidence>
<evidence type="ECO:0000256" key="1">
    <source>
        <dbReference type="ARBA" id="ARBA00010599"/>
    </source>
</evidence>
<evidence type="ECO:0000256" key="2">
    <source>
        <dbReference type="ARBA" id="ARBA00018820"/>
    </source>
</evidence>
<dbReference type="InterPro" id="IPR029382">
    <property type="entry name" value="NCU-G1"/>
</dbReference>
<evidence type="ECO:0000313" key="15">
    <source>
        <dbReference type="Proteomes" id="UP000694863"/>
    </source>
</evidence>
<keyword evidence="3 13" id="KW-0812">Transmembrane</keyword>
<feature type="signal peptide" evidence="14">
    <location>
        <begin position="1"/>
        <end position="35"/>
    </location>
</feature>
<keyword evidence="6 13" id="KW-0472">Membrane</keyword>
<keyword evidence="7" id="KW-0325">Glycoprotein</keyword>